<dbReference type="PANTHER" id="PTHR38430">
    <property type="entry name" value="PROTEIN-ARGININE KINASE ACTIVATOR PROTEIN"/>
    <property type="match status" value="1"/>
</dbReference>
<dbReference type="PANTHER" id="PTHR38430:SF1">
    <property type="entry name" value="PROTEIN-ARGININE KINASE ACTIVATOR PROTEIN"/>
    <property type="match status" value="1"/>
</dbReference>
<accession>A0A662D067</accession>
<dbReference type="InterPro" id="IPR001943">
    <property type="entry name" value="UVR_dom"/>
</dbReference>
<protein>
    <recommendedName>
        <fullName evidence="1">UVR domain-containing protein</fullName>
    </recommendedName>
</protein>
<dbReference type="GO" id="GO:0008270">
    <property type="term" value="F:zinc ion binding"/>
    <property type="evidence" value="ECO:0007669"/>
    <property type="project" value="TreeGrafter"/>
</dbReference>
<dbReference type="PROSITE" id="PS50151">
    <property type="entry name" value="UVR"/>
    <property type="match status" value="1"/>
</dbReference>
<dbReference type="GO" id="GO:1990170">
    <property type="term" value="P:stress response to cadmium ion"/>
    <property type="evidence" value="ECO:0007669"/>
    <property type="project" value="TreeGrafter"/>
</dbReference>
<dbReference type="GO" id="GO:0046870">
    <property type="term" value="F:cadmium ion binding"/>
    <property type="evidence" value="ECO:0007669"/>
    <property type="project" value="TreeGrafter"/>
</dbReference>
<evidence type="ECO:0000313" key="3">
    <source>
        <dbReference type="Proteomes" id="UP000277457"/>
    </source>
</evidence>
<dbReference type="GO" id="GO:0050897">
    <property type="term" value="F:cobalt ion binding"/>
    <property type="evidence" value="ECO:0007669"/>
    <property type="project" value="TreeGrafter"/>
</dbReference>
<name>A0A662D067_UNCAE</name>
<dbReference type="EMBL" id="QMPY01000125">
    <property type="protein sequence ID" value="RLE07051.1"/>
    <property type="molecule type" value="Genomic_DNA"/>
</dbReference>
<dbReference type="PIRSF" id="PIRSF015034">
    <property type="entry name" value="YacH"/>
    <property type="match status" value="1"/>
</dbReference>
<evidence type="ECO:0000313" key="2">
    <source>
        <dbReference type="EMBL" id="RLE07051.1"/>
    </source>
</evidence>
<dbReference type="InterPro" id="IPR025542">
    <property type="entry name" value="YacH"/>
</dbReference>
<dbReference type="GO" id="GO:0005507">
    <property type="term" value="F:copper ion binding"/>
    <property type="evidence" value="ECO:0007669"/>
    <property type="project" value="TreeGrafter"/>
</dbReference>
<comment type="caution">
    <text evidence="2">The sequence shown here is derived from an EMBL/GenBank/DDBJ whole genome shotgun (WGS) entry which is preliminary data.</text>
</comment>
<dbReference type="AlphaFoldDB" id="A0A662D067"/>
<proteinExistence type="predicted"/>
<gene>
    <name evidence="2" type="ORF">DRZ78_03635</name>
</gene>
<sequence>MLCQICGQREATFHFKEVINDETRELHLCEVCAKEMNLLKESFFAPTFSLSNLMTGLTDLEIPFLPKEQRVCPGCGLSYEDIRKKGKMGCSSCYQTFKEYIIPLLERIHGKAYHSGKIPQERKTKDNISKRIYELRKELEEAIRKENYERAAKLRDEIRGLEKGGKEK</sequence>
<evidence type="ECO:0000259" key="1">
    <source>
        <dbReference type="PROSITE" id="PS50151"/>
    </source>
</evidence>
<dbReference type="SUPFAM" id="SSF46600">
    <property type="entry name" value="C-terminal UvrC-binding domain of UvrB"/>
    <property type="match status" value="1"/>
</dbReference>
<organism evidence="2 3">
    <name type="scientific">Aerophobetes bacterium</name>
    <dbReference type="NCBI Taxonomy" id="2030807"/>
    <lineage>
        <taxon>Bacteria</taxon>
        <taxon>Candidatus Aerophobota</taxon>
    </lineage>
</organism>
<dbReference type="GO" id="GO:1990169">
    <property type="term" value="P:stress response to copper ion"/>
    <property type="evidence" value="ECO:0007669"/>
    <property type="project" value="TreeGrafter"/>
</dbReference>
<dbReference type="Gene3D" id="4.10.860.10">
    <property type="entry name" value="UVR domain"/>
    <property type="match status" value="1"/>
</dbReference>
<dbReference type="Pfam" id="PF02151">
    <property type="entry name" value="UVR"/>
    <property type="match status" value="1"/>
</dbReference>
<feature type="domain" description="UVR" evidence="1">
    <location>
        <begin position="129"/>
        <end position="164"/>
    </location>
</feature>
<dbReference type="InterPro" id="IPR036876">
    <property type="entry name" value="UVR_dom_sf"/>
</dbReference>
<reference evidence="2 3" key="1">
    <citation type="submission" date="2018-06" db="EMBL/GenBank/DDBJ databases">
        <title>Extensive metabolic versatility and redundancy in microbially diverse, dynamic hydrothermal sediments.</title>
        <authorList>
            <person name="Dombrowski N."/>
            <person name="Teske A."/>
            <person name="Baker B.J."/>
        </authorList>
    </citation>
    <scope>NUCLEOTIDE SEQUENCE [LARGE SCALE GENOMIC DNA]</scope>
    <source>
        <strain evidence="2">B7_G13</strain>
    </source>
</reference>
<dbReference type="Proteomes" id="UP000277457">
    <property type="component" value="Unassembled WGS sequence"/>
</dbReference>